<dbReference type="Pfam" id="PF00990">
    <property type="entry name" value="GGDEF"/>
    <property type="match status" value="1"/>
</dbReference>
<evidence type="ECO:0000259" key="1">
    <source>
        <dbReference type="PROSITE" id="PS50887"/>
    </source>
</evidence>
<dbReference type="InterPro" id="IPR052163">
    <property type="entry name" value="DGC-Regulatory_Protein"/>
</dbReference>
<dbReference type="SUPFAM" id="SSF55073">
    <property type="entry name" value="Nucleotide cyclase"/>
    <property type="match status" value="1"/>
</dbReference>
<feature type="domain" description="GGDEF" evidence="1">
    <location>
        <begin position="45"/>
        <end position="176"/>
    </location>
</feature>
<dbReference type="InterPro" id="IPR043128">
    <property type="entry name" value="Rev_trsase/Diguanyl_cyclase"/>
</dbReference>
<organism evidence="2 3">
    <name type="scientific">Catenulispora subtropica</name>
    <dbReference type="NCBI Taxonomy" id="450798"/>
    <lineage>
        <taxon>Bacteria</taxon>
        <taxon>Bacillati</taxon>
        <taxon>Actinomycetota</taxon>
        <taxon>Actinomycetes</taxon>
        <taxon>Catenulisporales</taxon>
        <taxon>Catenulisporaceae</taxon>
        <taxon>Catenulispora</taxon>
    </lineage>
</organism>
<dbReference type="Proteomes" id="UP001499854">
    <property type="component" value="Unassembled WGS sequence"/>
</dbReference>
<evidence type="ECO:0000313" key="3">
    <source>
        <dbReference type="Proteomes" id="UP001499854"/>
    </source>
</evidence>
<dbReference type="EMBL" id="BAAAQM010000072">
    <property type="protein sequence ID" value="GAA2001600.1"/>
    <property type="molecule type" value="Genomic_DNA"/>
</dbReference>
<sequence>MWLNGRRVRNELLRTRFAAEHDSLTGLPNRSALRRRYDMALRAGHRPSLILLDLDGFKMINDTYGHDAGDAVLEAVSRRLDASCPAGGLVGRLGGDEFLVVLPQSSPGGTADSVQALLDCLARPIALGGEVSLVAAASIGIALPDGAITWSSQLKRADIALYRAKSGFSSVVFFRAGMQQP</sequence>
<dbReference type="InterPro" id="IPR000160">
    <property type="entry name" value="GGDEF_dom"/>
</dbReference>
<dbReference type="PROSITE" id="PS50887">
    <property type="entry name" value="GGDEF"/>
    <property type="match status" value="1"/>
</dbReference>
<dbReference type="PANTHER" id="PTHR46663">
    <property type="entry name" value="DIGUANYLATE CYCLASE DGCT-RELATED"/>
    <property type="match status" value="1"/>
</dbReference>
<gene>
    <name evidence="2" type="ORF">GCM10009838_79280</name>
</gene>
<proteinExistence type="predicted"/>
<dbReference type="InterPro" id="IPR029787">
    <property type="entry name" value="Nucleotide_cyclase"/>
</dbReference>
<evidence type="ECO:0000313" key="2">
    <source>
        <dbReference type="EMBL" id="GAA2001600.1"/>
    </source>
</evidence>
<dbReference type="CDD" id="cd01949">
    <property type="entry name" value="GGDEF"/>
    <property type="match status" value="1"/>
</dbReference>
<dbReference type="NCBIfam" id="TIGR00254">
    <property type="entry name" value="GGDEF"/>
    <property type="match status" value="1"/>
</dbReference>
<dbReference type="PANTHER" id="PTHR46663:SF2">
    <property type="entry name" value="GGDEF DOMAIN-CONTAINING PROTEIN"/>
    <property type="match status" value="1"/>
</dbReference>
<reference evidence="3" key="1">
    <citation type="journal article" date="2019" name="Int. J. Syst. Evol. Microbiol.">
        <title>The Global Catalogue of Microorganisms (GCM) 10K type strain sequencing project: providing services to taxonomists for standard genome sequencing and annotation.</title>
        <authorList>
            <consortium name="The Broad Institute Genomics Platform"/>
            <consortium name="The Broad Institute Genome Sequencing Center for Infectious Disease"/>
            <person name="Wu L."/>
            <person name="Ma J."/>
        </authorList>
    </citation>
    <scope>NUCLEOTIDE SEQUENCE [LARGE SCALE GENOMIC DNA]</scope>
    <source>
        <strain evidence="3">JCM 16013</strain>
    </source>
</reference>
<dbReference type="SMART" id="SM00267">
    <property type="entry name" value="GGDEF"/>
    <property type="match status" value="1"/>
</dbReference>
<protein>
    <recommendedName>
        <fullName evidence="1">GGDEF domain-containing protein</fullName>
    </recommendedName>
</protein>
<keyword evidence="3" id="KW-1185">Reference proteome</keyword>
<accession>A0ABP5EPM9</accession>
<name>A0ABP5EPM9_9ACTN</name>
<comment type="caution">
    <text evidence="2">The sequence shown here is derived from an EMBL/GenBank/DDBJ whole genome shotgun (WGS) entry which is preliminary data.</text>
</comment>
<dbReference type="Gene3D" id="3.30.70.270">
    <property type="match status" value="1"/>
</dbReference>